<protein>
    <recommendedName>
        <fullName evidence="4">SCP domain-containing protein</fullName>
    </recommendedName>
</protein>
<evidence type="ECO:0000313" key="3">
    <source>
        <dbReference type="Proteomes" id="UP000024635"/>
    </source>
</evidence>
<evidence type="ECO:0008006" key="4">
    <source>
        <dbReference type="Google" id="ProtNLM"/>
    </source>
</evidence>
<comment type="caution">
    <text evidence="2">The sequence shown here is derived from an EMBL/GenBank/DDBJ whole genome shotgun (WGS) entry which is preliminary data.</text>
</comment>
<feature type="chain" id="PRO_5001491423" description="SCP domain-containing protein" evidence="1">
    <location>
        <begin position="24"/>
        <end position="156"/>
    </location>
</feature>
<proteinExistence type="predicted"/>
<feature type="signal peptide" evidence="1">
    <location>
        <begin position="1"/>
        <end position="23"/>
    </location>
</feature>
<reference evidence="3" key="1">
    <citation type="journal article" date="2015" name="Nat. Genet.">
        <title>The genome and transcriptome of the zoonotic hookworm Ancylostoma ceylanicum identify infection-specific gene families.</title>
        <authorList>
            <person name="Schwarz E.M."/>
            <person name="Hu Y."/>
            <person name="Antoshechkin I."/>
            <person name="Miller M.M."/>
            <person name="Sternberg P.W."/>
            <person name="Aroian R.V."/>
        </authorList>
    </citation>
    <scope>NUCLEOTIDE SEQUENCE</scope>
    <source>
        <strain evidence="3">HY135</strain>
    </source>
</reference>
<keyword evidence="3" id="KW-1185">Reference proteome</keyword>
<dbReference type="Proteomes" id="UP000024635">
    <property type="component" value="Unassembled WGS sequence"/>
</dbReference>
<organism evidence="2 3">
    <name type="scientific">Ancylostoma ceylanicum</name>
    <dbReference type="NCBI Taxonomy" id="53326"/>
    <lineage>
        <taxon>Eukaryota</taxon>
        <taxon>Metazoa</taxon>
        <taxon>Ecdysozoa</taxon>
        <taxon>Nematoda</taxon>
        <taxon>Chromadorea</taxon>
        <taxon>Rhabditida</taxon>
        <taxon>Rhabditina</taxon>
        <taxon>Rhabditomorpha</taxon>
        <taxon>Strongyloidea</taxon>
        <taxon>Ancylostomatidae</taxon>
        <taxon>Ancylostomatinae</taxon>
        <taxon>Ancylostoma</taxon>
    </lineage>
</organism>
<dbReference type="EMBL" id="JARK01001417">
    <property type="protein sequence ID" value="EYC05532.1"/>
    <property type="molecule type" value="Genomic_DNA"/>
</dbReference>
<keyword evidence="1" id="KW-0732">Signal</keyword>
<dbReference type="AlphaFoldDB" id="A0A016TSF5"/>
<sequence length="156" mass="17998">MTASIWVLFWAACVLLCSTSVLSMRTRHLPQIPKCRDSEGLHMSENTRKRIFRQVSKWLPKSVKYGCDLEKVAAITIAEPDRLQGDPRDGIDELSVKGPWRPNFIEDIVKWWSPIIKRMDAVTDVGCFYMATERESGTAELACDFKTPYEKLKWEE</sequence>
<dbReference type="InterPro" id="IPR035109">
    <property type="entry name" value="ASPR"/>
</dbReference>
<accession>A0A016TSF5</accession>
<evidence type="ECO:0000256" key="1">
    <source>
        <dbReference type="SAM" id="SignalP"/>
    </source>
</evidence>
<name>A0A016TSF5_9BILA</name>
<gene>
    <name evidence="2" type="primary">Acey_s0081.g1427</name>
    <name evidence="2" type="synonym">ASPR-s0081.g1427</name>
    <name evidence="2" type="ORF">Y032_0081g1427</name>
</gene>
<dbReference type="OrthoDB" id="5894415at2759"/>
<dbReference type="Pfam" id="PF17641">
    <property type="entry name" value="ASPRs"/>
    <property type="match status" value="1"/>
</dbReference>
<evidence type="ECO:0000313" key="2">
    <source>
        <dbReference type="EMBL" id="EYC05532.1"/>
    </source>
</evidence>